<evidence type="ECO:0000313" key="1">
    <source>
        <dbReference type="EMBL" id="KKL66461.1"/>
    </source>
</evidence>
<sequence length="153" mass="17672">MAPKIKELAIFRNRKYAWQYGNSVGYNIGITVEDDESNLMEMKELIHKELTTLALKEEERCRDEVGASAELERIKQTEDNALLEEITTIEIAETKSVDSKYHVDPKFYVVLSDFEVKCLSTFQKYDSEGWDISDKQEKIWKAIQSKIKKAKGG</sequence>
<organism evidence="2">
    <name type="scientific">marine sediment metagenome</name>
    <dbReference type="NCBI Taxonomy" id="412755"/>
    <lineage>
        <taxon>unclassified sequences</taxon>
        <taxon>metagenomes</taxon>
        <taxon>ecological metagenomes</taxon>
    </lineage>
</organism>
<gene>
    <name evidence="2" type="ORF">LCGC14_1588510</name>
    <name evidence="1" type="ORF">LCGC14_2144760</name>
</gene>
<evidence type="ECO:0000313" key="2">
    <source>
        <dbReference type="EMBL" id="KKM26071.1"/>
    </source>
</evidence>
<protein>
    <submittedName>
        <fullName evidence="2">Uncharacterized protein</fullName>
    </submittedName>
</protein>
<name>A0A0F9IEQ4_9ZZZZ</name>
<dbReference type="EMBL" id="LAZR01027194">
    <property type="protein sequence ID" value="KKL66461.1"/>
    <property type="molecule type" value="Genomic_DNA"/>
</dbReference>
<dbReference type="EMBL" id="LAZR01012582">
    <property type="protein sequence ID" value="KKM26071.1"/>
    <property type="molecule type" value="Genomic_DNA"/>
</dbReference>
<dbReference type="AlphaFoldDB" id="A0A0F9IEQ4"/>
<reference evidence="2" key="1">
    <citation type="journal article" date="2015" name="Nature">
        <title>Complex archaea that bridge the gap between prokaryotes and eukaryotes.</title>
        <authorList>
            <person name="Spang A."/>
            <person name="Saw J.H."/>
            <person name="Jorgensen S.L."/>
            <person name="Zaremba-Niedzwiedzka K."/>
            <person name="Martijn J."/>
            <person name="Lind A.E."/>
            <person name="van Eijk R."/>
            <person name="Schleper C."/>
            <person name="Guy L."/>
            <person name="Ettema T.J."/>
        </authorList>
    </citation>
    <scope>NUCLEOTIDE SEQUENCE</scope>
</reference>
<accession>A0A0F9IEQ4</accession>
<comment type="caution">
    <text evidence="2">The sequence shown here is derived from an EMBL/GenBank/DDBJ whole genome shotgun (WGS) entry which is preliminary data.</text>
</comment>
<proteinExistence type="predicted"/>